<dbReference type="Proteomes" id="UP000179807">
    <property type="component" value="Unassembled WGS sequence"/>
</dbReference>
<dbReference type="OrthoDB" id="2143914at2759"/>
<gene>
    <name evidence="8" type="ORF">TRFO_07564</name>
</gene>
<evidence type="ECO:0000256" key="1">
    <source>
        <dbReference type="ARBA" id="ARBA00023015"/>
    </source>
</evidence>
<feature type="domain" description="HTH myb-type" evidence="7">
    <location>
        <begin position="173"/>
        <end position="225"/>
    </location>
</feature>
<dbReference type="PANTHER" id="PTHR46621:SF1">
    <property type="entry name" value="SNRNA-ACTIVATING PROTEIN COMPLEX SUBUNIT 4"/>
    <property type="match status" value="1"/>
</dbReference>
<dbReference type="CDD" id="cd00167">
    <property type="entry name" value="SANT"/>
    <property type="match status" value="2"/>
</dbReference>
<dbReference type="VEuPathDB" id="TrichDB:TRFO_07564"/>
<dbReference type="AlphaFoldDB" id="A0A1J4JSD8"/>
<evidence type="ECO:0000256" key="2">
    <source>
        <dbReference type="ARBA" id="ARBA00023125"/>
    </source>
</evidence>
<feature type="region of interest" description="Disordered" evidence="5">
    <location>
        <begin position="147"/>
        <end position="183"/>
    </location>
</feature>
<dbReference type="InterPro" id="IPR001005">
    <property type="entry name" value="SANT/Myb"/>
</dbReference>
<dbReference type="InterPro" id="IPR051575">
    <property type="entry name" value="Myb-like_DNA-bd"/>
</dbReference>
<feature type="domain" description="HTH myb-type" evidence="7">
    <location>
        <begin position="226"/>
        <end position="281"/>
    </location>
</feature>
<dbReference type="GO" id="GO:0001006">
    <property type="term" value="F:RNA polymerase III type 3 promoter sequence-specific DNA binding"/>
    <property type="evidence" value="ECO:0007669"/>
    <property type="project" value="TreeGrafter"/>
</dbReference>
<protein>
    <recommendedName>
        <fullName evidence="10">Myb-like DNA-binding domain containing protein</fullName>
    </recommendedName>
</protein>
<keyword evidence="4" id="KW-0539">Nucleus</keyword>
<dbReference type="EMBL" id="MLAK01000915">
    <property type="protein sequence ID" value="OHT01336.1"/>
    <property type="molecule type" value="Genomic_DNA"/>
</dbReference>
<evidence type="ECO:0000313" key="8">
    <source>
        <dbReference type="EMBL" id="OHT01336.1"/>
    </source>
</evidence>
<evidence type="ECO:0000256" key="4">
    <source>
        <dbReference type="ARBA" id="ARBA00023242"/>
    </source>
</evidence>
<keyword evidence="2" id="KW-0238">DNA-binding</keyword>
<dbReference type="PROSITE" id="PS51294">
    <property type="entry name" value="HTH_MYB"/>
    <property type="match status" value="2"/>
</dbReference>
<feature type="compositionally biased region" description="Polar residues" evidence="5">
    <location>
        <begin position="147"/>
        <end position="173"/>
    </location>
</feature>
<dbReference type="GO" id="GO:0042796">
    <property type="term" value="P:snRNA transcription by RNA polymerase III"/>
    <property type="evidence" value="ECO:0007669"/>
    <property type="project" value="TreeGrafter"/>
</dbReference>
<evidence type="ECO:0000313" key="9">
    <source>
        <dbReference type="Proteomes" id="UP000179807"/>
    </source>
</evidence>
<proteinExistence type="predicted"/>
<dbReference type="Pfam" id="PF13921">
    <property type="entry name" value="Myb_DNA-bind_6"/>
    <property type="match status" value="1"/>
</dbReference>
<comment type="caution">
    <text evidence="8">The sequence shown here is derived from an EMBL/GenBank/DDBJ whole genome shotgun (WGS) entry which is preliminary data.</text>
</comment>
<keyword evidence="3" id="KW-0804">Transcription</keyword>
<dbReference type="SUPFAM" id="SSF46689">
    <property type="entry name" value="Homeodomain-like"/>
    <property type="match status" value="2"/>
</dbReference>
<evidence type="ECO:0000259" key="7">
    <source>
        <dbReference type="PROSITE" id="PS51294"/>
    </source>
</evidence>
<feature type="domain" description="Myb-like" evidence="6">
    <location>
        <begin position="226"/>
        <end position="277"/>
    </location>
</feature>
<dbReference type="SMART" id="SM00717">
    <property type="entry name" value="SANT"/>
    <property type="match status" value="2"/>
</dbReference>
<dbReference type="InterPro" id="IPR009057">
    <property type="entry name" value="Homeodomain-like_sf"/>
</dbReference>
<feature type="domain" description="Myb-like" evidence="6">
    <location>
        <begin position="174"/>
        <end position="225"/>
    </location>
</feature>
<dbReference type="InterPro" id="IPR017930">
    <property type="entry name" value="Myb_dom"/>
</dbReference>
<dbReference type="RefSeq" id="XP_068354472.1">
    <property type="nucleotide sequence ID" value="XM_068493754.1"/>
</dbReference>
<organism evidence="8 9">
    <name type="scientific">Tritrichomonas foetus</name>
    <dbReference type="NCBI Taxonomy" id="1144522"/>
    <lineage>
        <taxon>Eukaryota</taxon>
        <taxon>Metamonada</taxon>
        <taxon>Parabasalia</taxon>
        <taxon>Tritrichomonadida</taxon>
        <taxon>Tritrichomonadidae</taxon>
        <taxon>Tritrichomonas</taxon>
    </lineage>
</organism>
<dbReference type="GeneID" id="94828458"/>
<dbReference type="GO" id="GO:0000978">
    <property type="term" value="F:RNA polymerase II cis-regulatory region sequence-specific DNA binding"/>
    <property type="evidence" value="ECO:0007669"/>
    <property type="project" value="TreeGrafter"/>
</dbReference>
<dbReference type="Gene3D" id="1.10.10.60">
    <property type="entry name" value="Homeodomain-like"/>
    <property type="match status" value="2"/>
</dbReference>
<evidence type="ECO:0000256" key="5">
    <source>
        <dbReference type="SAM" id="MobiDB-lite"/>
    </source>
</evidence>
<evidence type="ECO:0000259" key="6">
    <source>
        <dbReference type="PROSITE" id="PS50090"/>
    </source>
</evidence>
<sequence length="349" mass="39809">MIQNIPFPIINSLPNPNIIIHHQPQNIVYPPNSTRSLGGNFAEIPQLLNPKKTINTSVAPNILKVPCSQSVPVQHYYPNNAIISSITQPCINSLPQTSVFISAESTLSFGTNPNHPQSQLNPSFDLSNMPQNYETIESITKSSIQKVNDIPNNGVSSDNYSLQSSNKTNNDSTPTRRKTNPWTISEDTKLIKSINLYGENWEKVTKEFEGKRTRSQCIQRWYRVLNPNISKVHWTSEEDEKLIKTVEKYGEACWTRASAILGNRSDVQCRYRYKQLMKLMEKSNKKDSQLKNQVIDEKIEALSQMLDDKNSSPIESNVESEERSMSIKDEMKMILPPITHLLTQEVKRY</sequence>
<dbReference type="GO" id="GO:0042795">
    <property type="term" value="P:snRNA transcription by RNA polymerase II"/>
    <property type="evidence" value="ECO:0007669"/>
    <property type="project" value="TreeGrafter"/>
</dbReference>
<dbReference type="PROSITE" id="PS50090">
    <property type="entry name" value="MYB_LIKE"/>
    <property type="match status" value="2"/>
</dbReference>
<evidence type="ECO:0000256" key="3">
    <source>
        <dbReference type="ARBA" id="ARBA00023163"/>
    </source>
</evidence>
<name>A0A1J4JSD8_9EUKA</name>
<keyword evidence="9" id="KW-1185">Reference proteome</keyword>
<dbReference type="GO" id="GO:0019185">
    <property type="term" value="C:snRNA-activating protein complex"/>
    <property type="evidence" value="ECO:0007669"/>
    <property type="project" value="TreeGrafter"/>
</dbReference>
<dbReference type="PANTHER" id="PTHR46621">
    <property type="entry name" value="SNRNA-ACTIVATING PROTEIN COMPLEX SUBUNIT 4"/>
    <property type="match status" value="1"/>
</dbReference>
<evidence type="ECO:0008006" key="10">
    <source>
        <dbReference type="Google" id="ProtNLM"/>
    </source>
</evidence>
<reference evidence="8" key="1">
    <citation type="submission" date="2016-10" db="EMBL/GenBank/DDBJ databases">
        <authorList>
            <person name="Benchimol M."/>
            <person name="Almeida L.G."/>
            <person name="Vasconcelos A.T."/>
            <person name="Perreira-Neves A."/>
            <person name="Rosa I.A."/>
            <person name="Tasca T."/>
            <person name="Bogo M.R."/>
            <person name="de Souza W."/>
        </authorList>
    </citation>
    <scope>NUCLEOTIDE SEQUENCE [LARGE SCALE GENOMIC DNA]</scope>
    <source>
        <strain evidence="8">K</strain>
    </source>
</reference>
<accession>A0A1J4JSD8</accession>
<keyword evidence="1" id="KW-0805">Transcription regulation</keyword>